<evidence type="ECO:0000256" key="2">
    <source>
        <dbReference type="ARBA" id="ARBA00022723"/>
    </source>
</evidence>
<sequence length="340" mass="38137">MMYKYRERDIPPPTINEIHLSYDANRKIKNAFQSLRLNGDNAWLNARDWLGSTIQHAISPSQLSALVKFKQDPAKTALIIRGLPIDSELGATPYGGYLAPEKTPVATGCHIGIYQLMQIEPISYINENKGLLFRHVVPSTKGQQEKSSHGSIHTFGHHVDNPDLPLKPEPIQNESRCPEFLSLMALRSDLKVRSNFILLDDIINNLSQGVIEELKKANYHIQRPDSFGQAKITRLPLVVCGPDGVLSCRYDKENTTPLTEQAAAALVMLEAQLKNGQIKNDITYQPGDFLIIKNQRVLHSREGFRSRNDGADRWLIRLFGMSSLDQIISINNASPHIGKD</sequence>
<evidence type="ECO:0000256" key="4">
    <source>
        <dbReference type="ARBA" id="ARBA00023004"/>
    </source>
</evidence>
<evidence type="ECO:0000256" key="1">
    <source>
        <dbReference type="ARBA" id="ARBA00008425"/>
    </source>
</evidence>
<dbReference type="AlphaFoldDB" id="A0A7X8TQN4"/>
<comment type="caution">
    <text evidence="7">The sequence shown here is derived from an EMBL/GenBank/DDBJ whole genome shotgun (WGS) entry which is preliminary data.</text>
</comment>
<reference evidence="7 8" key="1">
    <citation type="submission" date="2020-04" db="EMBL/GenBank/DDBJ databases">
        <title>Vibrio sp. SM6, a novel species isolated from seawater.</title>
        <authorList>
            <person name="Wang X."/>
        </authorList>
    </citation>
    <scope>NUCLEOTIDE SEQUENCE [LARGE SCALE GENOMIC DNA]</scope>
    <source>
        <strain evidence="7 8">SM6</strain>
    </source>
</reference>
<keyword evidence="2 5" id="KW-0479">Metal-binding</keyword>
<dbReference type="GO" id="GO:0005506">
    <property type="term" value="F:iron ion binding"/>
    <property type="evidence" value="ECO:0007669"/>
    <property type="project" value="InterPro"/>
</dbReference>
<evidence type="ECO:0000256" key="5">
    <source>
        <dbReference type="PIRSR" id="PIRSR019543-2"/>
    </source>
</evidence>
<dbReference type="Gene3D" id="3.60.130.10">
    <property type="entry name" value="Clavaminate synthase-like"/>
    <property type="match status" value="1"/>
</dbReference>
<keyword evidence="8" id="KW-1185">Reference proteome</keyword>
<dbReference type="Proteomes" id="UP000535589">
    <property type="component" value="Unassembled WGS sequence"/>
</dbReference>
<dbReference type="InterPro" id="IPR042098">
    <property type="entry name" value="TauD-like_sf"/>
</dbReference>
<feature type="domain" description="TauD/TfdA-like" evidence="6">
    <location>
        <begin position="218"/>
        <end position="318"/>
    </location>
</feature>
<dbReference type="EMBL" id="JABAIK010000007">
    <property type="protein sequence ID" value="NLS13068.1"/>
    <property type="molecule type" value="Genomic_DNA"/>
</dbReference>
<feature type="binding site" evidence="5">
    <location>
        <position position="299"/>
    </location>
    <ligand>
        <name>Fe cation</name>
        <dbReference type="ChEBI" id="CHEBI:24875"/>
    </ligand>
</feature>
<dbReference type="SUPFAM" id="SSF51197">
    <property type="entry name" value="Clavaminate synthase-like"/>
    <property type="match status" value="1"/>
</dbReference>
<keyword evidence="4 5" id="KW-0408">Iron</keyword>
<dbReference type="Pfam" id="PF02668">
    <property type="entry name" value="TauD"/>
    <property type="match status" value="1"/>
</dbReference>
<accession>A0A7X8TQN4</accession>
<evidence type="ECO:0000313" key="8">
    <source>
        <dbReference type="Proteomes" id="UP000535589"/>
    </source>
</evidence>
<comment type="similarity">
    <text evidence="1">Belongs to the clavaminate synthase family.</text>
</comment>
<dbReference type="PIRSF" id="PIRSF019543">
    <property type="entry name" value="Clavaminate_syn"/>
    <property type="match status" value="1"/>
</dbReference>
<protein>
    <recommendedName>
        <fullName evidence="6">TauD/TfdA-like domain-containing protein</fullName>
    </recommendedName>
</protein>
<proteinExistence type="inferred from homology"/>
<evidence type="ECO:0000256" key="3">
    <source>
        <dbReference type="ARBA" id="ARBA00023002"/>
    </source>
</evidence>
<organism evidence="7 8">
    <name type="scientific">Vibrio agarilyticus</name>
    <dbReference type="NCBI Taxonomy" id="2726741"/>
    <lineage>
        <taxon>Bacteria</taxon>
        <taxon>Pseudomonadati</taxon>
        <taxon>Pseudomonadota</taxon>
        <taxon>Gammaproteobacteria</taxon>
        <taxon>Vibrionales</taxon>
        <taxon>Vibrionaceae</taxon>
        <taxon>Vibrio</taxon>
    </lineage>
</organism>
<keyword evidence="3" id="KW-0560">Oxidoreductase</keyword>
<gene>
    <name evidence="7" type="ORF">HGP28_09220</name>
</gene>
<evidence type="ECO:0000259" key="6">
    <source>
        <dbReference type="Pfam" id="PF02668"/>
    </source>
</evidence>
<dbReference type="InterPro" id="IPR003819">
    <property type="entry name" value="TauD/TfdA-like"/>
</dbReference>
<evidence type="ECO:0000313" key="7">
    <source>
        <dbReference type="EMBL" id="NLS13068.1"/>
    </source>
</evidence>
<dbReference type="GO" id="GO:0016706">
    <property type="term" value="F:2-oxoglutarate-dependent dioxygenase activity"/>
    <property type="evidence" value="ECO:0007669"/>
    <property type="project" value="UniProtKB-ARBA"/>
</dbReference>
<dbReference type="InterPro" id="IPR014503">
    <property type="entry name" value="Clavaminate_syn-like"/>
</dbReference>
<name>A0A7X8TQN4_9VIBR</name>